<evidence type="ECO:0000313" key="10">
    <source>
        <dbReference type="EMBL" id="MFD3264244.1"/>
    </source>
</evidence>
<dbReference type="CDD" id="cd01668">
    <property type="entry name" value="TGS_RSH"/>
    <property type="match status" value="1"/>
</dbReference>
<dbReference type="InterPro" id="IPR043519">
    <property type="entry name" value="NT_sf"/>
</dbReference>
<evidence type="ECO:0000259" key="7">
    <source>
        <dbReference type="PROSITE" id="PS51671"/>
    </source>
</evidence>
<dbReference type="InterPro" id="IPR004811">
    <property type="entry name" value="RelA/Spo_fam"/>
</dbReference>
<dbReference type="PROSITE" id="PS51671">
    <property type="entry name" value="ACT"/>
    <property type="match status" value="1"/>
</dbReference>
<dbReference type="PANTHER" id="PTHR21262:SF36">
    <property type="entry name" value="BIFUNCTIONAL (P)PPGPP SYNTHASE_HYDROLASE SPOT"/>
    <property type="match status" value="1"/>
</dbReference>
<dbReference type="Pfam" id="PF02824">
    <property type="entry name" value="TGS"/>
    <property type="match status" value="1"/>
</dbReference>
<dbReference type="SUPFAM" id="SSF55021">
    <property type="entry name" value="ACT-like"/>
    <property type="match status" value="1"/>
</dbReference>
<dbReference type="InterPro" id="IPR033655">
    <property type="entry name" value="TGS_RelA/SpoT"/>
</dbReference>
<proteinExistence type="inferred from homology"/>
<feature type="domain" description="ACT" evidence="7">
    <location>
        <begin position="648"/>
        <end position="722"/>
    </location>
</feature>
<dbReference type="InterPro" id="IPR012675">
    <property type="entry name" value="Beta-grasp_dom_sf"/>
</dbReference>
<dbReference type="InterPro" id="IPR003607">
    <property type="entry name" value="HD/PDEase_dom"/>
</dbReference>
<keyword evidence="11" id="KW-1185">Reference proteome</keyword>
<evidence type="ECO:0000256" key="6">
    <source>
        <dbReference type="RuleBase" id="RU003847"/>
    </source>
</evidence>
<evidence type="ECO:0000313" key="11">
    <source>
        <dbReference type="Proteomes" id="UP001598130"/>
    </source>
</evidence>
<evidence type="ECO:0000256" key="4">
    <source>
        <dbReference type="ARBA" id="ARBA00032407"/>
    </source>
</evidence>
<evidence type="ECO:0000259" key="9">
    <source>
        <dbReference type="PROSITE" id="PS51880"/>
    </source>
</evidence>
<dbReference type="NCBIfam" id="TIGR00691">
    <property type="entry name" value="spoT_relA"/>
    <property type="match status" value="1"/>
</dbReference>
<accession>A0ABW6CN52</accession>
<dbReference type="PROSITE" id="PS51880">
    <property type="entry name" value="TGS"/>
    <property type="match status" value="1"/>
</dbReference>
<dbReference type="Pfam" id="PF13328">
    <property type="entry name" value="HD_4"/>
    <property type="match status" value="1"/>
</dbReference>
<comment type="similarity">
    <text evidence="6">Belongs to the relA/spoT family.</text>
</comment>
<dbReference type="CDD" id="cd04876">
    <property type="entry name" value="ACT_RelA-SpoT"/>
    <property type="match status" value="1"/>
</dbReference>
<dbReference type="Pfam" id="PF13291">
    <property type="entry name" value="ACT_4"/>
    <property type="match status" value="1"/>
</dbReference>
<dbReference type="InterPro" id="IPR002912">
    <property type="entry name" value="ACT_dom"/>
</dbReference>
<evidence type="ECO:0000256" key="5">
    <source>
        <dbReference type="ARBA" id="ARBA00048244"/>
    </source>
</evidence>
<dbReference type="Gene3D" id="3.10.20.30">
    <property type="match status" value="1"/>
</dbReference>
<comment type="function">
    <text evidence="6">In eubacteria ppGpp (guanosine 3'-diphosphate 5'-diphosphate) is a mediator of the stringent response that coordinates a variety of cellular activities in response to changes in nutritional abundance.</text>
</comment>
<evidence type="ECO:0000256" key="1">
    <source>
        <dbReference type="ARBA" id="ARBA00013251"/>
    </source>
</evidence>
<evidence type="ECO:0000259" key="8">
    <source>
        <dbReference type="PROSITE" id="PS51831"/>
    </source>
</evidence>
<dbReference type="SMART" id="SM00954">
    <property type="entry name" value="RelA_SpoT"/>
    <property type="match status" value="1"/>
</dbReference>
<dbReference type="InterPro" id="IPR045600">
    <property type="entry name" value="RelA/SpoT_AH_RIS"/>
</dbReference>
<dbReference type="PROSITE" id="PS51831">
    <property type="entry name" value="HD"/>
    <property type="match status" value="1"/>
</dbReference>
<dbReference type="Proteomes" id="UP001598130">
    <property type="component" value="Unassembled WGS sequence"/>
</dbReference>
<dbReference type="Gene3D" id="3.30.70.260">
    <property type="match status" value="1"/>
</dbReference>
<dbReference type="InterPro" id="IPR012676">
    <property type="entry name" value="TGS-like"/>
</dbReference>
<dbReference type="Pfam" id="PF19296">
    <property type="entry name" value="RelA_AH_RIS"/>
    <property type="match status" value="1"/>
</dbReference>
<feature type="domain" description="HD" evidence="8">
    <location>
        <begin position="45"/>
        <end position="144"/>
    </location>
</feature>
<dbReference type="Pfam" id="PF04607">
    <property type="entry name" value="RelA_SpoT"/>
    <property type="match status" value="1"/>
</dbReference>
<dbReference type="CDD" id="cd00077">
    <property type="entry name" value="HDc"/>
    <property type="match status" value="1"/>
</dbReference>
<dbReference type="SUPFAM" id="SSF109604">
    <property type="entry name" value="HD-domain/PDEase-like"/>
    <property type="match status" value="1"/>
</dbReference>
<dbReference type="EC" id="2.7.6.5" evidence="1"/>
<sequence>MLRQYELIEKVRSYDPTADEAILNRAYVYAMRMHGSQKRASGDPYFAHPIEVAGILTDYRLDTATIVTALLHDVIEDTPVSAQDITDLFGAEISELVEGVTKLTKLELNSEHTKQAENLRKFILAISKDVRVLMVKLADRLHNMRTLHYIKSPAKRERIARETLDIYAPLARSIGCHRICSELEELAFEHLNPVARDAIGRRLEALRIEQGGAVAVVSAEIAAKLEVGGLSARVFGREKNPYSIWRKLQRKSIGFSQLSDIYAFRVIVDSEEDCYRALGVIHRAWPSVPERFKDFISTPKRNNYRSIHTTVVGPRGMRIEMQIRTEAMDRVAEEGVAAHWRYKDKSYGFDAEAQADAGGRDPLLNLRHLVQVLEHGGDVEELVEHAKLEMYLDQAFVFTPKGKLVSLPRGAMPLDFAYAVHTDVGDTCIGVKINGELKPLRTTLQNGDVVEVIRGAKPVVPPDWRSLTVTGRARSAIRRHIRQTEKEEFTRLGRATVDQTFERAGKARKDVSLKPALERFAVAIEDDLFEIVGRGRISPTQVLDVIFPGLKASDREAATAVRRIEGGKAARLYVRGGGLTAGVSLHFGQCCTPVPGDRIVGIIEPDGGGLTVHTIDCAKLAEYEDKEDLWRDLQWTPEAERNTVTLSRLTATIRNAPGVLGQACTVIGEAGGNIVNLRMHRRHADFFDVDFDVEVKDARHLTHIGAALRANPAVETVERAKG</sequence>
<dbReference type="PANTHER" id="PTHR21262">
    <property type="entry name" value="GUANOSINE-3',5'-BIS DIPHOSPHATE 3'-PYROPHOSPHOHYDROLASE"/>
    <property type="match status" value="1"/>
</dbReference>
<gene>
    <name evidence="10" type="ORF">OCL97_09760</name>
</gene>
<dbReference type="SMART" id="SM00471">
    <property type="entry name" value="HDc"/>
    <property type="match status" value="1"/>
</dbReference>
<dbReference type="EMBL" id="JAOTJD010000016">
    <property type="protein sequence ID" value="MFD3264244.1"/>
    <property type="molecule type" value="Genomic_DNA"/>
</dbReference>
<dbReference type="SUPFAM" id="SSF81271">
    <property type="entry name" value="TGS-like"/>
    <property type="match status" value="1"/>
</dbReference>
<dbReference type="InterPro" id="IPR007685">
    <property type="entry name" value="RelA_SpoT"/>
</dbReference>
<dbReference type="Gene3D" id="3.30.460.10">
    <property type="entry name" value="Beta Polymerase, domain 2"/>
    <property type="match status" value="1"/>
</dbReference>
<feature type="domain" description="TGS" evidence="9">
    <location>
        <begin position="393"/>
        <end position="454"/>
    </location>
</feature>
<dbReference type="InterPro" id="IPR045865">
    <property type="entry name" value="ACT-like_dom_sf"/>
</dbReference>
<name>A0ABW6CN52_9CAUL</name>
<dbReference type="Gene3D" id="1.10.3210.10">
    <property type="entry name" value="Hypothetical protein af1432"/>
    <property type="match status" value="1"/>
</dbReference>
<dbReference type="RefSeq" id="WP_377369741.1">
    <property type="nucleotide sequence ID" value="NZ_JAOTJD010000016.1"/>
</dbReference>
<protein>
    <recommendedName>
        <fullName evidence="2">GTP pyrophosphokinase rsh</fullName>
        <ecNumber evidence="1">2.7.6.5</ecNumber>
    </recommendedName>
    <alternativeName>
        <fullName evidence="4">(p)ppGpp synthase</fullName>
    </alternativeName>
    <alternativeName>
        <fullName evidence="3">ATP:GTP 3'-pyrophosphotransferase</fullName>
    </alternativeName>
</protein>
<organism evidence="10 11">
    <name type="scientific">Phenylobacterium ferrooxidans</name>
    <dbReference type="NCBI Taxonomy" id="2982689"/>
    <lineage>
        <taxon>Bacteria</taxon>
        <taxon>Pseudomonadati</taxon>
        <taxon>Pseudomonadota</taxon>
        <taxon>Alphaproteobacteria</taxon>
        <taxon>Caulobacterales</taxon>
        <taxon>Caulobacteraceae</taxon>
        <taxon>Phenylobacterium</taxon>
    </lineage>
</organism>
<evidence type="ECO:0000256" key="2">
    <source>
        <dbReference type="ARBA" id="ARBA00014315"/>
    </source>
</evidence>
<comment type="catalytic activity">
    <reaction evidence="5">
        <text>GTP + ATP = guanosine 3'-diphosphate 5'-triphosphate + AMP</text>
        <dbReference type="Rhea" id="RHEA:22088"/>
        <dbReference type="ChEBI" id="CHEBI:30616"/>
        <dbReference type="ChEBI" id="CHEBI:37565"/>
        <dbReference type="ChEBI" id="CHEBI:142410"/>
        <dbReference type="ChEBI" id="CHEBI:456215"/>
        <dbReference type="EC" id="2.7.6.5"/>
    </reaction>
</comment>
<reference evidence="10 11" key="1">
    <citation type="submission" date="2022-09" db="EMBL/GenBank/DDBJ databases">
        <title>New species of Phenylobacterium.</title>
        <authorList>
            <person name="Mieszkin S."/>
        </authorList>
    </citation>
    <scope>NUCLEOTIDE SEQUENCE [LARGE SCALE GENOMIC DNA]</scope>
    <source>
        <strain evidence="10 11">HK31-G</strain>
    </source>
</reference>
<dbReference type="CDD" id="cd05399">
    <property type="entry name" value="NT_Rel-Spo_like"/>
    <property type="match status" value="1"/>
</dbReference>
<evidence type="ECO:0000256" key="3">
    <source>
        <dbReference type="ARBA" id="ARBA00029754"/>
    </source>
</evidence>
<dbReference type="InterPro" id="IPR004095">
    <property type="entry name" value="TGS"/>
</dbReference>
<dbReference type="SUPFAM" id="SSF81301">
    <property type="entry name" value="Nucleotidyltransferase"/>
    <property type="match status" value="1"/>
</dbReference>
<comment type="caution">
    <text evidence="10">The sequence shown here is derived from an EMBL/GenBank/DDBJ whole genome shotgun (WGS) entry which is preliminary data.</text>
</comment>
<dbReference type="InterPro" id="IPR006674">
    <property type="entry name" value="HD_domain"/>
</dbReference>